<organism evidence="2 3">
    <name type="scientific">Oryza sativa subsp. indica</name>
    <name type="common">Rice</name>
    <dbReference type="NCBI Taxonomy" id="39946"/>
    <lineage>
        <taxon>Eukaryota</taxon>
        <taxon>Viridiplantae</taxon>
        <taxon>Streptophyta</taxon>
        <taxon>Embryophyta</taxon>
        <taxon>Tracheophyta</taxon>
        <taxon>Spermatophyta</taxon>
        <taxon>Magnoliopsida</taxon>
        <taxon>Liliopsida</taxon>
        <taxon>Poales</taxon>
        <taxon>Poaceae</taxon>
        <taxon>BOP clade</taxon>
        <taxon>Oryzoideae</taxon>
        <taxon>Oryzeae</taxon>
        <taxon>Oryzinae</taxon>
        <taxon>Oryza</taxon>
        <taxon>Oryza sativa</taxon>
    </lineage>
</organism>
<accession>B8B243</accession>
<dbReference type="AlphaFoldDB" id="B8B243"/>
<keyword evidence="3" id="KW-1185">Reference proteome</keyword>
<evidence type="ECO:0000256" key="1">
    <source>
        <dbReference type="SAM" id="MobiDB-lite"/>
    </source>
</evidence>
<dbReference type="Proteomes" id="UP000007015">
    <property type="component" value="Chromosome 6"/>
</dbReference>
<feature type="region of interest" description="Disordered" evidence="1">
    <location>
        <begin position="111"/>
        <end position="195"/>
    </location>
</feature>
<gene>
    <name evidence="2" type="ORF">OsI_24343</name>
</gene>
<evidence type="ECO:0000313" key="3">
    <source>
        <dbReference type="Proteomes" id="UP000007015"/>
    </source>
</evidence>
<feature type="compositionally biased region" description="Low complexity" evidence="1">
    <location>
        <begin position="152"/>
        <end position="164"/>
    </location>
</feature>
<evidence type="ECO:0000313" key="2">
    <source>
        <dbReference type="EMBL" id="EEC81256.1"/>
    </source>
</evidence>
<dbReference type="EMBL" id="CM000131">
    <property type="protein sequence ID" value="EEC81256.1"/>
    <property type="molecule type" value="Genomic_DNA"/>
</dbReference>
<proteinExistence type="predicted"/>
<sequence length="195" mass="19706">MGRSTAVGGGGFRGAVFGGTVCGILGNDSPSRGRLAVLGSARRRLGGGGLEQLLHPWPPLCFFSLAAPPSPPSLSAAPPLSLSHSVAAMVKGHGLVALQIHPFTPLCHHGLHRHHHSGTSTGVMARPPPASPSTPSERHFATAESNGSVLGPSPAATGSSSAPRPSLPRQACRPQEGGSGISPGEIDVRAELGQE</sequence>
<protein>
    <submittedName>
        <fullName evidence="2">Uncharacterized protein</fullName>
    </submittedName>
</protein>
<reference evidence="2 3" key="1">
    <citation type="journal article" date="2005" name="PLoS Biol.">
        <title>The genomes of Oryza sativa: a history of duplications.</title>
        <authorList>
            <person name="Yu J."/>
            <person name="Wang J."/>
            <person name="Lin W."/>
            <person name="Li S."/>
            <person name="Li H."/>
            <person name="Zhou J."/>
            <person name="Ni P."/>
            <person name="Dong W."/>
            <person name="Hu S."/>
            <person name="Zeng C."/>
            <person name="Zhang J."/>
            <person name="Zhang Y."/>
            <person name="Li R."/>
            <person name="Xu Z."/>
            <person name="Li S."/>
            <person name="Li X."/>
            <person name="Zheng H."/>
            <person name="Cong L."/>
            <person name="Lin L."/>
            <person name="Yin J."/>
            <person name="Geng J."/>
            <person name="Li G."/>
            <person name="Shi J."/>
            <person name="Liu J."/>
            <person name="Lv H."/>
            <person name="Li J."/>
            <person name="Wang J."/>
            <person name="Deng Y."/>
            <person name="Ran L."/>
            <person name="Shi X."/>
            <person name="Wang X."/>
            <person name="Wu Q."/>
            <person name="Li C."/>
            <person name="Ren X."/>
            <person name="Wang J."/>
            <person name="Wang X."/>
            <person name="Li D."/>
            <person name="Liu D."/>
            <person name="Zhang X."/>
            <person name="Ji Z."/>
            <person name="Zhao W."/>
            <person name="Sun Y."/>
            <person name="Zhang Z."/>
            <person name="Bao J."/>
            <person name="Han Y."/>
            <person name="Dong L."/>
            <person name="Ji J."/>
            <person name="Chen P."/>
            <person name="Wu S."/>
            <person name="Liu J."/>
            <person name="Xiao Y."/>
            <person name="Bu D."/>
            <person name="Tan J."/>
            <person name="Yang L."/>
            <person name="Ye C."/>
            <person name="Zhang J."/>
            <person name="Xu J."/>
            <person name="Zhou Y."/>
            <person name="Yu Y."/>
            <person name="Zhang B."/>
            <person name="Zhuang S."/>
            <person name="Wei H."/>
            <person name="Liu B."/>
            <person name="Lei M."/>
            <person name="Yu H."/>
            <person name="Li Y."/>
            <person name="Xu H."/>
            <person name="Wei S."/>
            <person name="He X."/>
            <person name="Fang L."/>
            <person name="Zhang Z."/>
            <person name="Zhang Y."/>
            <person name="Huang X."/>
            <person name="Su Z."/>
            <person name="Tong W."/>
            <person name="Li J."/>
            <person name="Tong Z."/>
            <person name="Li S."/>
            <person name="Ye J."/>
            <person name="Wang L."/>
            <person name="Fang L."/>
            <person name="Lei T."/>
            <person name="Chen C."/>
            <person name="Chen H."/>
            <person name="Xu Z."/>
            <person name="Li H."/>
            <person name="Huang H."/>
            <person name="Zhang F."/>
            <person name="Xu H."/>
            <person name="Li N."/>
            <person name="Zhao C."/>
            <person name="Li S."/>
            <person name="Dong L."/>
            <person name="Huang Y."/>
            <person name="Li L."/>
            <person name="Xi Y."/>
            <person name="Qi Q."/>
            <person name="Li W."/>
            <person name="Zhang B."/>
            <person name="Hu W."/>
            <person name="Zhang Y."/>
            <person name="Tian X."/>
            <person name="Jiao Y."/>
            <person name="Liang X."/>
            <person name="Jin J."/>
            <person name="Gao L."/>
            <person name="Zheng W."/>
            <person name="Hao B."/>
            <person name="Liu S."/>
            <person name="Wang W."/>
            <person name="Yuan L."/>
            <person name="Cao M."/>
            <person name="McDermott J."/>
            <person name="Samudrala R."/>
            <person name="Wang J."/>
            <person name="Wong G.K."/>
            <person name="Yang H."/>
        </authorList>
    </citation>
    <scope>NUCLEOTIDE SEQUENCE [LARGE SCALE GENOMIC DNA]</scope>
    <source>
        <strain evidence="3">cv. 93-11</strain>
    </source>
</reference>
<dbReference type="HOGENOM" id="CLU_1398414_0_0_1"/>
<dbReference type="Gramene" id="BGIOSGA020594-TA">
    <property type="protein sequence ID" value="BGIOSGA020594-PA"/>
    <property type="gene ID" value="BGIOSGA020594"/>
</dbReference>
<feature type="compositionally biased region" description="Basic and acidic residues" evidence="1">
    <location>
        <begin position="186"/>
        <end position="195"/>
    </location>
</feature>
<name>B8B243_ORYSI</name>